<keyword evidence="2" id="KW-1185">Reference proteome</keyword>
<gene>
    <name evidence="1" type="primary">BnaC02g32940D</name>
    <name evidence="1" type="ORF">GSBRNA2T00076963001</name>
</gene>
<dbReference type="OMA" id="WTHTISG"/>
<dbReference type="Proteomes" id="UP000028999">
    <property type="component" value="Unassembled WGS sequence"/>
</dbReference>
<name>A0A078I3E4_BRANA</name>
<accession>A0A078I3E4</accession>
<protein>
    <submittedName>
        <fullName evidence="1">BnaC02g32940D protein</fullName>
    </submittedName>
</protein>
<reference evidence="1 2" key="1">
    <citation type="journal article" date="2014" name="Science">
        <title>Plant genetics. Early allopolyploid evolution in the post-Neolithic Brassica napus oilseed genome.</title>
        <authorList>
            <person name="Chalhoub B."/>
            <person name="Denoeud F."/>
            <person name="Liu S."/>
            <person name="Parkin I.A."/>
            <person name="Tang H."/>
            <person name="Wang X."/>
            <person name="Chiquet J."/>
            <person name="Belcram H."/>
            <person name="Tong C."/>
            <person name="Samans B."/>
            <person name="Correa M."/>
            <person name="Da Silva C."/>
            <person name="Just J."/>
            <person name="Falentin C."/>
            <person name="Koh C.S."/>
            <person name="Le Clainche I."/>
            <person name="Bernard M."/>
            <person name="Bento P."/>
            <person name="Noel B."/>
            <person name="Labadie K."/>
            <person name="Alberti A."/>
            <person name="Charles M."/>
            <person name="Arnaud D."/>
            <person name="Guo H."/>
            <person name="Daviaud C."/>
            <person name="Alamery S."/>
            <person name="Jabbari K."/>
            <person name="Zhao M."/>
            <person name="Edger P.P."/>
            <person name="Chelaifa H."/>
            <person name="Tack D."/>
            <person name="Lassalle G."/>
            <person name="Mestiri I."/>
            <person name="Schnel N."/>
            <person name="Le Paslier M.C."/>
            <person name="Fan G."/>
            <person name="Renault V."/>
            <person name="Bayer P.E."/>
            <person name="Golicz A.A."/>
            <person name="Manoli S."/>
            <person name="Lee T.H."/>
            <person name="Thi V.H."/>
            <person name="Chalabi S."/>
            <person name="Hu Q."/>
            <person name="Fan C."/>
            <person name="Tollenaere R."/>
            <person name="Lu Y."/>
            <person name="Battail C."/>
            <person name="Shen J."/>
            <person name="Sidebottom C.H."/>
            <person name="Wang X."/>
            <person name="Canaguier A."/>
            <person name="Chauveau A."/>
            <person name="Berard A."/>
            <person name="Deniot G."/>
            <person name="Guan M."/>
            <person name="Liu Z."/>
            <person name="Sun F."/>
            <person name="Lim Y.P."/>
            <person name="Lyons E."/>
            <person name="Town C.D."/>
            <person name="Bancroft I."/>
            <person name="Wang X."/>
            <person name="Meng J."/>
            <person name="Ma J."/>
            <person name="Pires J.C."/>
            <person name="King G.J."/>
            <person name="Brunel D."/>
            <person name="Delourme R."/>
            <person name="Renard M."/>
            <person name="Aury J.M."/>
            <person name="Adams K.L."/>
            <person name="Batley J."/>
            <person name="Snowdon R.J."/>
            <person name="Tost J."/>
            <person name="Edwards D."/>
            <person name="Zhou Y."/>
            <person name="Hua W."/>
            <person name="Sharpe A.G."/>
            <person name="Paterson A.H."/>
            <person name="Guan C."/>
            <person name="Wincker P."/>
        </authorList>
    </citation>
    <scope>NUCLEOTIDE SEQUENCE [LARGE SCALE GENOMIC DNA]</scope>
    <source>
        <strain evidence="2">cv. Darmor-bzh</strain>
    </source>
</reference>
<sequence length="251" mass="28676">MLAARNLLNKGLRHTIGSGYNTRVWFDQWIPTQSPRLLRDNDAWRDPKLYVNHLIDHSTGEWKMDLIQNICDPSPVKLIQSIHPSRHIKPDGFCWTHTISGLYTVKSGYELASLAQEENVEQQVLEPIPGQFPCTSLVENFDFLVIRAAAKGVPLQRLAKFPWIIWYLWKARNDKLFNGKEISPLDSLHKASQECEEWYVAQEVTEEGKARERASPTEETMGLHKPRCQVDASWATPHTTFGGGFCYGSGR</sequence>
<dbReference type="STRING" id="3708.A0A078I3E4"/>
<dbReference type="AlphaFoldDB" id="A0A078I3E4"/>
<dbReference type="EMBL" id="LK032563">
    <property type="protein sequence ID" value="CDY43628.1"/>
    <property type="molecule type" value="Genomic_DNA"/>
</dbReference>
<evidence type="ECO:0000313" key="1">
    <source>
        <dbReference type="EMBL" id="CDY43628.1"/>
    </source>
</evidence>
<evidence type="ECO:0000313" key="2">
    <source>
        <dbReference type="Proteomes" id="UP000028999"/>
    </source>
</evidence>
<dbReference type="Gramene" id="CDY43628">
    <property type="protein sequence ID" value="CDY43628"/>
    <property type="gene ID" value="GSBRNA2T00076963001"/>
</dbReference>
<dbReference type="PaxDb" id="3708-A0A078I3E4"/>
<proteinExistence type="predicted"/>
<organism evidence="1 2">
    <name type="scientific">Brassica napus</name>
    <name type="common">Rape</name>
    <dbReference type="NCBI Taxonomy" id="3708"/>
    <lineage>
        <taxon>Eukaryota</taxon>
        <taxon>Viridiplantae</taxon>
        <taxon>Streptophyta</taxon>
        <taxon>Embryophyta</taxon>
        <taxon>Tracheophyta</taxon>
        <taxon>Spermatophyta</taxon>
        <taxon>Magnoliopsida</taxon>
        <taxon>eudicotyledons</taxon>
        <taxon>Gunneridae</taxon>
        <taxon>Pentapetalae</taxon>
        <taxon>rosids</taxon>
        <taxon>malvids</taxon>
        <taxon>Brassicales</taxon>
        <taxon>Brassicaceae</taxon>
        <taxon>Brassiceae</taxon>
        <taxon>Brassica</taxon>
    </lineage>
</organism>